<dbReference type="RefSeq" id="WP_013028819.1">
    <property type="nucleotide sequence ID" value="NC_013959.1"/>
</dbReference>
<feature type="signal peptide" evidence="2">
    <location>
        <begin position="1"/>
        <end position="21"/>
    </location>
</feature>
<dbReference type="KEGG" id="slt:Slit_0681"/>
<dbReference type="STRING" id="580332.Slit_0681"/>
<dbReference type="AlphaFoldDB" id="D5CNK7"/>
<name>D5CNK7_SIDLE</name>
<dbReference type="Proteomes" id="UP000001625">
    <property type="component" value="Chromosome"/>
</dbReference>
<sequence precursor="true">MNRYALSLLLTMSCLPAAVQADELGRLFFTPQQRQQLDSQQAGGRSAVGGQRNYIIVNGVVQKQGGNRTVWINGAAQAAERGYDRNPTVETVNVPGKSHPVKLKVGQKLPLEAPASAPEADK</sequence>
<dbReference type="EMBL" id="CP001965">
    <property type="protein sequence ID" value="ADE10920.1"/>
    <property type="molecule type" value="Genomic_DNA"/>
</dbReference>
<evidence type="ECO:0000256" key="2">
    <source>
        <dbReference type="SAM" id="SignalP"/>
    </source>
</evidence>
<reference evidence="3 4" key="1">
    <citation type="submission" date="2010-03" db="EMBL/GenBank/DDBJ databases">
        <title>Complete sequence of Sideroxydans lithotrophicus ES-1.</title>
        <authorList>
            <consortium name="US DOE Joint Genome Institute"/>
            <person name="Lucas S."/>
            <person name="Copeland A."/>
            <person name="Lapidus A."/>
            <person name="Cheng J.-F."/>
            <person name="Bruce D."/>
            <person name="Goodwin L."/>
            <person name="Pitluck S."/>
            <person name="Munk A.C."/>
            <person name="Detter J.C."/>
            <person name="Han C."/>
            <person name="Tapia R."/>
            <person name="Larimer F."/>
            <person name="Land M."/>
            <person name="Hauser L."/>
            <person name="Kyrpides N."/>
            <person name="Ivanova N."/>
            <person name="Emerson D."/>
            <person name="Woyke T."/>
        </authorList>
    </citation>
    <scope>NUCLEOTIDE SEQUENCE [LARGE SCALE GENOMIC DNA]</scope>
    <source>
        <strain evidence="3 4">ES-1</strain>
    </source>
</reference>
<evidence type="ECO:0000256" key="1">
    <source>
        <dbReference type="SAM" id="MobiDB-lite"/>
    </source>
</evidence>
<organism evidence="3 4">
    <name type="scientific">Sideroxydans lithotrophicus (strain ES-1)</name>
    <dbReference type="NCBI Taxonomy" id="580332"/>
    <lineage>
        <taxon>Bacteria</taxon>
        <taxon>Pseudomonadati</taxon>
        <taxon>Pseudomonadota</taxon>
        <taxon>Betaproteobacteria</taxon>
        <taxon>Nitrosomonadales</taxon>
        <taxon>Gallionellaceae</taxon>
        <taxon>Sideroxydans</taxon>
    </lineage>
</organism>
<keyword evidence="4" id="KW-1185">Reference proteome</keyword>
<feature type="region of interest" description="Disordered" evidence="1">
    <location>
        <begin position="83"/>
        <end position="122"/>
    </location>
</feature>
<protein>
    <submittedName>
        <fullName evidence="3">Uncharacterized protein</fullName>
    </submittedName>
</protein>
<accession>D5CNK7</accession>
<keyword evidence="2" id="KW-0732">Signal</keyword>
<evidence type="ECO:0000313" key="4">
    <source>
        <dbReference type="Proteomes" id="UP000001625"/>
    </source>
</evidence>
<gene>
    <name evidence="3" type="ordered locus">Slit_0681</name>
</gene>
<evidence type="ECO:0000313" key="3">
    <source>
        <dbReference type="EMBL" id="ADE10920.1"/>
    </source>
</evidence>
<dbReference type="eggNOG" id="ENOG5030Y2T">
    <property type="taxonomic scope" value="Bacteria"/>
</dbReference>
<dbReference type="OrthoDB" id="9181795at2"/>
<feature type="chain" id="PRO_5003069609" evidence="2">
    <location>
        <begin position="22"/>
        <end position="122"/>
    </location>
</feature>
<dbReference type="HOGENOM" id="CLU_2025166_0_0_4"/>
<proteinExistence type="predicted"/>
<feature type="compositionally biased region" description="Low complexity" evidence="1">
    <location>
        <begin position="109"/>
        <end position="122"/>
    </location>
</feature>